<feature type="compositionally biased region" description="Basic and acidic residues" evidence="1">
    <location>
        <begin position="119"/>
        <end position="132"/>
    </location>
</feature>
<dbReference type="Proteomes" id="UP000005408">
    <property type="component" value="Unassembled WGS sequence"/>
</dbReference>
<organism evidence="2 3">
    <name type="scientific">Magallana gigas</name>
    <name type="common">Pacific oyster</name>
    <name type="synonym">Crassostrea gigas</name>
    <dbReference type="NCBI Taxonomy" id="29159"/>
    <lineage>
        <taxon>Eukaryota</taxon>
        <taxon>Metazoa</taxon>
        <taxon>Spiralia</taxon>
        <taxon>Lophotrochozoa</taxon>
        <taxon>Mollusca</taxon>
        <taxon>Bivalvia</taxon>
        <taxon>Autobranchia</taxon>
        <taxon>Pteriomorphia</taxon>
        <taxon>Ostreida</taxon>
        <taxon>Ostreoidea</taxon>
        <taxon>Ostreidae</taxon>
        <taxon>Magallana</taxon>
    </lineage>
</organism>
<evidence type="ECO:0000313" key="3">
    <source>
        <dbReference type="Proteomes" id="UP000005408"/>
    </source>
</evidence>
<dbReference type="InterPro" id="IPR032466">
    <property type="entry name" value="Metal_Hydrolase"/>
</dbReference>
<dbReference type="SUPFAM" id="SSF51556">
    <property type="entry name" value="Metallo-dependent hydrolases"/>
    <property type="match status" value="1"/>
</dbReference>
<dbReference type="AlphaFoldDB" id="A0A8W8NUK3"/>
<feature type="region of interest" description="Disordered" evidence="1">
    <location>
        <begin position="113"/>
        <end position="155"/>
    </location>
</feature>
<keyword evidence="3" id="KW-1185">Reference proteome</keyword>
<name>A0A8W8NUK3_MAGGI</name>
<accession>A0A8W8NUK3</accession>
<dbReference type="EnsemblMetazoa" id="G7321.1">
    <property type="protein sequence ID" value="G7321.1:cds"/>
    <property type="gene ID" value="G7321"/>
</dbReference>
<sequence length="240" mass="26739">MPKRRKVTRIWTKTVVCLADKESSRVPSSAEKEILFKAGLGTRKIQFLTSEADVLKTITSEDQQKVVRLLDFLSLINVMESNVLAKPENTEEETGGQSLHFQEDRVLSELETAVSRQNPDGKEVQGYEDQPKKRNRGSAIYVDGPTPSPTDPPQPGWVTAVGLHPTKVSGVSIGNIQELMETCVNNGWAVGKVGLDFCRGTNWGHQRWVLGEVFRMVTPLIPLVLHCRGLPLTCWIASRY</sequence>
<protein>
    <submittedName>
        <fullName evidence="2">Uncharacterized protein</fullName>
    </submittedName>
</protein>
<reference evidence="2" key="1">
    <citation type="submission" date="2022-08" db="UniProtKB">
        <authorList>
            <consortium name="EnsemblMetazoa"/>
        </authorList>
    </citation>
    <scope>IDENTIFICATION</scope>
    <source>
        <strain evidence="2">05x7-T-G4-1.051#20</strain>
    </source>
</reference>
<evidence type="ECO:0000313" key="2">
    <source>
        <dbReference type="EnsemblMetazoa" id="G7321.1:cds"/>
    </source>
</evidence>
<proteinExistence type="predicted"/>
<dbReference type="Gene3D" id="3.20.20.140">
    <property type="entry name" value="Metal-dependent hydrolases"/>
    <property type="match status" value="1"/>
</dbReference>
<evidence type="ECO:0000256" key="1">
    <source>
        <dbReference type="SAM" id="MobiDB-lite"/>
    </source>
</evidence>
<feature type="compositionally biased region" description="Pro residues" evidence="1">
    <location>
        <begin position="146"/>
        <end position="155"/>
    </location>
</feature>